<organism evidence="3 4">
    <name type="scientific">Mortierella isabellina</name>
    <name type="common">Filamentous fungus</name>
    <name type="synonym">Umbelopsis isabellina</name>
    <dbReference type="NCBI Taxonomy" id="91625"/>
    <lineage>
        <taxon>Eukaryota</taxon>
        <taxon>Fungi</taxon>
        <taxon>Fungi incertae sedis</taxon>
        <taxon>Mucoromycota</taxon>
        <taxon>Mucoromycotina</taxon>
        <taxon>Umbelopsidomycetes</taxon>
        <taxon>Umbelopsidales</taxon>
        <taxon>Umbelopsidaceae</taxon>
        <taxon>Umbelopsis</taxon>
    </lineage>
</organism>
<feature type="domain" description="B box-type" evidence="2">
    <location>
        <begin position="40"/>
        <end position="86"/>
    </location>
</feature>
<keyword evidence="1" id="KW-0862">Zinc</keyword>
<gene>
    <name evidence="3" type="ORF">INT43_002819</name>
</gene>
<evidence type="ECO:0000313" key="4">
    <source>
        <dbReference type="Proteomes" id="UP000654370"/>
    </source>
</evidence>
<name>A0A8H7UHT4_MORIS</name>
<keyword evidence="1" id="KW-0863">Zinc-finger</keyword>
<dbReference type="GO" id="GO:0008270">
    <property type="term" value="F:zinc ion binding"/>
    <property type="evidence" value="ECO:0007669"/>
    <property type="project" value="UniProtKB-KW"/>
</dbReference>
<sequence>MSNFLDHGEATLPIKESLSERVSLMETDEDLTASQELPTPKLDYCVECKDQEASIFCEQCDEEFCEVCHDMLHRTGNRRRHTTKNLKRVSTMSLDNAIGSGPIGEKLTADDQEKVSSVLINDKPGFRLIEVCFLLPKAISALSESVSDSSQLDGTVISSSGATFGEWMIKRSKYVPLRLNSEERIKLRLLEAALNVSEYTDKVDIISYTSKTKRIVAQIKDFCAILSGLVVSGDYKLGQELFANRGFSENEEFFQSVFEVGRRHKIQNPEKMRSSYGKLMYLLMDSVTPEVEDLLGFSCVIPIKTVYNFLKETECIELLHDDSISLATREISPDGKSRSQIDAEVKRKENAIEHLCQTYQNEMISPEGIKRCLSSLSDNHAFLRANRDPCEKMLKYLAKYFSPAKAEPGYSLAISAGRGGHRLTHNHATQFAYVHQTLNLWREILHEMFMLWSLSDEDLLSANPYRLTNTGQGLHRIQACPSVGREMHRTLHRAQKKSGSWIGSSVIHLGDRNVANAFMFIDKAMSRILNPIVLTLEKLDDLQENAGLRDYVNGTFGGIEHCRKDILLDFFRSAFDGSGADNFFDAGSCIDGRLTSAWNWCSQIEKKSYFPVFLLTGFVGFDGGGWS</sequence>
<dbReference type="Proteomes" id="UP000654370">
    <property type="component" value="Unassembled WGS sequence"/>
</dbReference>
<dbReference type="PANTHER" id="PTHR31560:SF0">
    <property type="entry name" value="UPF0652 PROTEIN C22H10.08"/>
    <property type="match status" value="1"/>
</dbReference>
<dbReference type="Gene3D" id="4.10.640.40">
    <property type="entry name" value="Cytoplasmic polyadenylation element-binding protein, ZZ domain"/>
    <property type="match status" value="1"/>
</dbReference>
<accession>A0A8H7UHT4</accession>
<dbReference type="PANTHER" id="PTHR31560">
    <property type="entry name" value="UPF0652 PROTEIN C16A11.03C-RELATED"/>
    <property type="match status" value="1"/>
</dbReference>
<dbReference type="Pfam" id="PF09418">
    <property type="entry name" value="DUF2009"/>
    <property type="match status" value="1"/>
</dbReference>
<dbReference type="InterPro" id="IPR038446">
    <property type="entry name" value="CEBP_ZZ_sf"/>
</dbReference>
<dbReference type="InterPro" id="IPR057668">
    <property type="entry name" value="E2_Ub-conjug_enz_C"/>
</dbReference>
<comment type="caution">
    <text evidence="3">The sequence shown here is derived from an EMBL/GenBank/DDBJ whole genome shotgun (WGS) entry which is preliminary data.</text>
</comment>
<dbReference type="OrthoDB" id="406045at2759"/>
<keyword evidence="1" id="KW-0479">Metal-binding</keyword>
<reference evidence="3" key="1">
    <citation type="submission" date="2020-12" db="EMBL/GenBank/DDBJ databases">
        <title>Metabolic potential, ecology and presence of endohyphal bacteria is reflected in genomic diversity of Mucoromycotina.</title>
        <authorList>
            <person name="Muszewska A."/>
            <person name="Okrasinska A."/>
            <person name="Steczkiewicz K."/>
            <person name="Drgas O."/>
            <person name="Orlowska M."/>
            <person name="Perlinska-Lenart U."/>
            <person name="Aleksandrzak-Piekarczyk T."/>
            <person name="Szatraj K."/>
            <person name="Zielenkiewicz U."/>
            <person name="Pilsyk S."/>
            <person name="Malc E."/>
            <person name="Mieczkowski P."/>
            <person name="Kruszewska J.S."/>
            <person name="Biernat P."/>
            <person name="Pawlowska J."/>
        </authorList>
    </citation>
    <scope>NUCLEOTIDE SEQUENCE</scope>
    <source>
        <strain evidence="3">WA0000067209</strain>
    </source>
</reference>
<evidence type="ECO:0000313" key="3">
    <source>
        <dbReference type="EMBL" id="KAG2186381.1"/>
    </source>
</evidence>
<proteinExistence type="predicted"/>
<dbReference type="CDD" id="cd20208">
    <property type="entry name" value="Bbox1_DUF2009"/>
    <property type="match status" value="1"/>
</dbReference>
<dbReference type="InterPro" id="IPR018553">
    <property type="entry name" value="E2_Ub-conjug_enz"/>
</dbReference>
<keyword evidence="4" id="KW-1185">Reference proteome</keyword>
<protein>
    <recommendedName>
        <fullName evidence="2">B box-type domain-containing protein</fullName>
    </recommendedName>
</protein>
<dbReference type="EMBL" id="JAEPQZ010000001">
    <property type="protein sequence ID" value="KAG2186381.1"/>
    <property type="molecule type" value="Genomic_DNA"/>
</dbReference>
<dbReference type="AlphaFoldDB" id="A0A8H7UHT4"/>
<evidence type="ECO:0000256" key="1">
    <source>
        <dbReference type="PROSITE-ProRule" id="PRU00024"/>
    </source>
</evidence>
<dbReference type="PROSITE" id="PS50119">
    <property type="entry name" value="ZF_BBOX"/>
    <property type="match status" value="1"/>
</dbReference>
<dbReference type="InterPro" id="IPR000315">
    <property type="entry name" value="Znf_B-box"/>
</dbReference>
<evidence type="ECO:0000259" key="2">
    <source>
        <dbReference type="PROSITE" id="PS50119"/>
    </source>
</evidence>
<dbReference type="Pfam" id="PF22586">
    <property type="entry name" value="ANCHR-like_BBOX"/>
    <property type="match status" value="1"/>
</dbReference>